<dbReference type="PROSITE" id="PS50011">
    <property type="entry name" value="PROTEIN_KINASE_DOM"/>
    <property type="match status" value="1"/>
</dbReference>
<dbReference type="PANTHER" id="PTHR44329:SF214">
    <property type="entry name" value="PROTEIN KINASE DOMAIN-CONTAINING PROTEIN"/>
    <property type="match status" value="1"/>
</dbReference>
<gene>
    <name evidence="3" type="ORF">BJ212DRAFT_1296987</name>
</gene>
<dbReference type="Pfam" id="PF07714">
    <property type="entry name" value="PK_Tyr_Ser-Thr"/>
    <property type="match status" value="2"/>
</dbReference>
<organism evidence="3 4">
    <name type="scientific">Suillus subaureus</name>
    <dbReference type="NCBI Taxonomy" id="48587"/>
    <lineage>
        <taxon>Eukaryota</taxon>
        <taxon>Fungi</taxon>
        <taxon>Dikarya</taxon>
        <taxon>Basidiomycota</taxon>
        <taxon>Agaricomycotina</taxon>
        <taxon>Agaricomycetes</taxon>
        <taxon>Agaricomycetidae</taxon>
        <taxon>Boletales</taxon>
        <taxon>Suillineae</taxon>
        <taxon>Suillaceae</taxon>
        <taxon>Suillus</taxon>
    </lineage>
</organism>
<evidence type="ECO:0000259" key="2">
    <source>
        <dbReference type="PROSITE" id="PS50011"/>
    </source>
</evidence>
<keyword evidence="4" id="KW-1185">Reference proteome</keyword>
<keyword evidence="3" id="KW-0808">Transferase</keyword>
<comment type="caution">
    <text evidence="3">The sequence shown here is derived from an EMBL/GenBank/DDBJ whole genome shotgun (WGS) entry which is preliminary data.</text>
</comment>
<dbReference type="OrthoDB" id="3256484at2759"/>
<evidence type="ECO:0000313" key="4">
    <source>
        <dbReference type="Proteomes" id="UP000807769"/>
    </source>
</evidence>
<keyword evidence="3" id="KW-0418">Kinase</keyword>
<protein>
    <submittedName>
        <fullName evidence="3">Kinase-like domain-containing protein</fullName>
    </submittedName>
</protein>
<dbReference type="SUPFAM" id="SSF56112">
    <property type="entry name" value="Protein kinase-like (PK-like)"/>
    <property type="match status" value="1"/>
</dbReference>
<dbReference type="RefSeq" id="XP_041196363.1">
    <property type="nucleotide sequence ID" value="XM_041332522.1"/>
</dbReference>
<dbReference type="InterPro" id="IPR051681">
    <property type="entry name" value="Ser/Thr_Kinases-Pseudokinases"/>
</dbReference>
<evidence type="ECO:0000313" key="3">
    <source>
        <dbReference type="EMBL" id="KAG1821623.1"/>
    </source>
</evidence>
<reference evidence="3" key="1">
    <citation type="journal article" date="2020" name="New Phytol.">
        <title>Comparative genomics reveals dynamic genome evolution in host specialist ectomycorrhizal fungi.</title>
        <authorList>
            <person name="Lofgren L.A."/>
            <person name="Nguyen N.H."/>
            <person name="Vilgalys R."/>
            <person name="Ruytinx J."/>
            <person name="Liao H.L."/>
            <person name="Branco S."/>
            <person name="Kuo A."/>
            <person name="LaButti K."/>
            <person name="Lipzen A."/>
            <person name="Andreopoulos W."/>
            <person name="Pangilinan J."/>
            <person name="Riley R."/>
            <person name="Hundley H."/>
            <person name="Na H."/>
            <person name="Barry K."/>
            <person name="Grigoriev I.V."/>
            <person name="Stajich J.E."/>
            <person name="Kennedy P.G."/>
        </authorList>
    </citation>
    <scope>NUCLEOTIDE SEQUENCE</scope>
    <source>
        <strain evidence="3">MN1</strain>
    </source>
</reference>
<dbReference type="InterPro" id="IPR001245">
    <property type="entry name" value="Ser-Thr/Tyr_kinase_cat_dom"/>
</dbReference>
<dbReference type="AlphaFoldDB" id="A0A9P7EHS5"/>
<feature type="domain" description="Protein kinase" evidence="2">
    <location>
        <begin position="1"/>
        <end position="269"/>
    </location>
</feature>
<feature type="compositionally biased region" description="Polar residues" evidence="1">
    <location>
        <begin position="266"/>
        <end position="296"/>
    </location>
</feature>
<feature type="compositionally biased region" description="Polar residues" evidence="1">
    <location>
        <begin position="304"/>
        <end position="314"/>
    </location>
</feature>
<name>A0A9P7EHS5_9AGAM</name>
<dbReference type="PANTHER" id="PTHR44329">
    <property type="entry name" value="SERINE/THREONINE-PROTEIN KINASE TNNI3K-RELATED"/>
    <property type="match status" value="1"/>
</dbReference>
<dbReference type="GO" id="GO:0005524">
    <property type="term" value="F:ATP binding"/>
    <property type="evidence" value="ECO:0007669"/>
    <property type="project" value="InterPro"/>
</dbReference>
<proteinExistence type="predicted"/>
<dbReference type="InterPro" id="IPR011009">
    <property type="entry name" value="Kinase-like_dom_sf"/>
</dbReference>
<dbReference type="GO" id="GO:0004674">
    <property type="term" value="F:protein serine/threonine kinase activity"/>
    <property type="evidence" value="ECO:0007669"/>
    <property type="project" value="TreeGrafter"/>
</dbReference>
<evidence type="ECO:0000256" key="1">
    <source>
        <dbReference type="SAM" id="MobiDB-lite"/>
    </source>
</evidence>
<sequence length="383" mass="42743">MFRRELGIWKRLRHSNILKLMGATSDFGPSVALVAPWINNGTLTSFLHRNNQTLKLRDRLLLLHSRVYYVVRKLRDIVAGLHYLHTFSLTEDGQTDLNPVVHGDLTGVTSIIYSIPYILMISYKSNVLIDGDRKAYLADFGLSGTFEKLPGMTYLVKMSCHPGAVRWAAPELLSGESDSAATTQSDMYSFGNIMLQVLTGNVPWCHLTRDFSIMYQVVIEKKMHPRPGDVYVTNRHWNFMTRCWSTTSSDRPPVGEAVQFVDSALHPSTSPQSPTLSISSNKQNSSTGPQSPTLSIPSDKRHPSTSPRIPTLSISGDERHSGIARNDYLRGDTDARLPVMQAIDSPLDARENHSGSVLPVYPSTAYTTSLEPSCKTPYRYQVN</sequence>
<dbReference type="GeneID" id="64626539"/>
<dbReference type="InterPro" id="IPR000719">
    <property type="entry name" value="Prot_kinase_dom"/>
</dbReference>
<dbReference type="Proteomes" id="UP000807769">
    <property type="component" value="Unassembled WGS sequence"/>
</dbReference>
<accession>A0A9P7EHS5</accession>
<feature type="region of interest" description="Disordered" evidence="1">
    <location>
        <begin position="265"/>
        <end position="320"/>
    </location>
</feature>
<dbReference type="EMBL" id="JABBWG010000006">
    <property type="protein sequence ID" value="KAG1821623.1"/>
    <property type="molecule type" value="Genomic_DNA"/>
</dbReference>
<dbReference type="Gene3D" id="1.10.510.10">
    <property type="entry name" value="Transferase(Phosphotransferase) domain 1"/>
    <property type="match status" value="1"/>
</dbReference>